<organism evidence="2 3">
    <name type="scientific">Cirrhinus molitorella</name>
    <name type="common">mud carp</name>
    <dbReference type="NCBI Taxonomy" id="172907"/>
    <lineage>
        <taxon>Eukaryota</taxon>
        <taxon>Metazoa</taxon>
        <taxon>Chordata</taxon>
        <taxon>Craniata</taxon>
        <taxon>Vertebrata</taxon>
        <taxon>Euteleostomi</taxon>
        <taxon>Actinopterygii</taxon>
        <taxon>Neopterygii</taxon>
        <taxon>Teleostei</taxon>
        <taxon>Ostariophysi</taxon>
        <taxon>Cypriniformes</taxon>
        <taxon>Cyprinidae</taxon>
        <taxon>Labeoninae</taxon>
        <taxon>Labeonini</taxon>
        <taxon>Cirrhinus</taxon>
    </lineage>
</organism>
<dbReference type="SMART" id="SM00454">
    <property type="entry name" value="SAM"/>
    <property type="match status" value="1"/>
</dbReference>
<evidence type="ECO:0000313" key="3">
    <source>
        <dbReference type="Proteomes" id="UP001558613"/>
    </source>
</evidence>
<reference evidence="2 3" key="1">
    <citation type="submission" date="2023-09" db="EMBL/GenBank/DDBJ databases">
        <authorList>
            <person name="Wang M."/>
        </authorList>
    </citation>
    <scope>NUCLEOTIDE SEQUENCE [LARGE SCALE GENOMIC DNA]</scope>
    <source>
        <strain evidence="2">GT-2023</strain>
        <tissue evidence="2">Liver</tissue>
    </source>
</reference>
<proteinExistence type="predicted"/>
<feature type="domain" description="SAM" evidence="1">
    <location>
        <begin position="12"/>
        <end position="58"/>
    </location>
</feature>
<comment type="caution">
    <text evidence="2">The sequence shown here is derived from an EMBL/GenBank/DDBJ whole genome shotgun (WGS) entry which is preliminary data.</text>
</comment>
<dbReference type="PANTHER" id="PTHR16155">
    <property type="entry name" value="DED DOMAIN-CONTAINING PROTEIN"/>
    <property type="match status" value="1"/>
</dbReference>
<dbReference type="InterPro" id="IPR013761">
    <property type="entry name" value="SAM/pointed_sf"/>
</dbReference>
<dbReference type="InterPro" id="IPR001660">
    <property type="entry name" value="SAM"/>
</dbReference>
<gene>
    <name evidence="2" type="ORF">QQF64_024154</name>
</gene>
<dbReference type="Proteomes" id="UP001558613">
    <property type="component" value="Unassembled WGS sequence"/>
</dbReference>
<dbReference type="Pfam" id="PF00536">
    <property type="entry name" value="SAM_1"/>
    <property type="match status" value="1"/>
</dbReference>
<keyword evidence="3" id="KW-1185">Reference proteome</keyword>
<accession>A0ABR3NKF3</accession>
<dbReference type="Gene3D" id="1.10.150.50">
    <property type="entry name" value="Transcription Factor, Ets-1"/>
    <property type="match status" value="1"/>
</dbReference>
<name>A0ABR3NKF3_9TELE</name>
<evidence type="ECO:0000313" key="2">
    <source>
        <dbReference type="EMBL" id="KAL1277481.1"/>
    </source>
</evidence>
<dbReference type="PROSITE" id="PS50105">
    <property type="entry name" value="SAM_DOMAIN"/>
    <property type="match status" value="1"/>
</dbReference>
<dbReference type="PANTHER" id="PTHR16155:SF3">
    <property type="entry name" value="STERILE ALPHA MOTIF DOMAIN-CONTAINING PROTEIN 9-LIKE"/>
    <property type="match status" value="1"/>
</dbReference>
<protein>
    <recommendedName>
        <fullName evidence="1">SAM domain-containing protein</fullName>
    </recommendedName>
</protein>
<dbReference type="SUPFAM" id="SSF47769">
    <property type="entry name" value="SAM/Pointed domain"/>
    <property type="match status" value="1"/>
</dbReference>
<dbReference type="EMBL" id="JAYMGO010000003">
    <property type="protein sequence ID" value="KAL1277481.1"/>
    <property type="molecule type" value="Genomic_DNA"/>
</dbReference>
<sequence length="515" mass="58958">MEKPEDPPLETWTESMVSNWLTSIGVKETYIKKLNEEEVDGRILCELSEEYLEKKIGMKSGPALLIIKKRDELVKSHKARSKHLVKQTSGKNDHGATSIKTVNTRADISEEHKESSVPVITTKRDSKLRPFDMKGVDFTYVKNSVLLPESGVVDYISPCHEYKSFAIAATLDRQRLQAKFAKEVLKFATGCMNVRTNGTIHFGVMDSRGDTGYVHGEIIGIPVKEKDVYCDALDYIERSFSSSDCELVRLCIGEPQFVQVVCSNSSEELYIVEVDIKPTLSIVKNKVFSVSLPNFNEKANKVQFEKKTAYRRVGSNTEPVAELSEFYQHIGFRDTQREEAEKRHNFTAPELSQNLGKKLIMLITGGKKIMDKEKWHILVTNRFLEKDLQSIDFLLNMNIFCVFDFDPDSNVSGLCHEYNKRHVVNRHFMQNYKIPSGLSIREFESHLRLFDQISWIFCNGRNDFKGNEPPCDEKIWVKTKRTLLKDCVSLICKDILPKGTFQVIFLLTSLLTHLS</sequence>
<evidence type="ECO:0000259" key="1">
    <source>
        <dbReference type="PROSITE" id="PS50105"/>
    </source>
</evidence>